<evidence type="ECO:0000256" key="1">
    <source>
        <dbReference type="ARBA" id="ARBA00023015"/>
    </source>
</evidence>
<evidence type="ECO:0000313" key="6">
    <source>
        <dbReference type="EMBL" id="NYG99445.1"/>
    </source>
</evidence>
<evidence type="ECO:0000256" key="4">
    <source>
        <dbReference type="PROSITE-ProRule" id="PRU00335"/>
    </source>
</evidence>
<dbReference type="Pfam" id="PF00440">
    <property type="entry name" value="TetR_N"/>
    <property type="match status" value="1"/>
</dbReference>
<dbReference type="EMBL" id="JACBZY010000001">
    <property type="protein sequence ID" value="NYG99445.1"/>
    <property type="molecule type" value="Genomic_DNA"/>
</dbReference>
<keyword evidence="2 4" id="KW-0238">DNA-binding</keyword>
<dbReference type="Gene3D" id="1.10.357.10">
    <property type="entry name" value="Tetracycline Repressor, domain 2"/>
    <property type="match status" value="1"/>
</dbReference>
<dbReference type="InterPro" id="IPR009057">
    <property type="entry name" value="Homeodomain-like_sf"/>
</dbReference>
<evidence type="ECO:0000313" key="7">
    <source>
        <dbReference type="Proteomes" id="UP000553888"/>
    </source>
</evidence>
<keyword evidence="7" id="KW-1185">Reference proteome</keyword>
<dbReference type="InterPro" id="IPR050109">
    <property type="entry name" value="HTH-type_TetR-like_transc_reg"/>
</dbReference>
<name>A0A852YQF0_9MICO</name>
<feature type="domain" description="HTH tetR-type" evidence="5">
    <location>
        <begin position="20"/>
        <end position="79"/>
    </location>
</feature>
<evidence type="ECO:0000256" key="2">
    <source>
        <dbReference type="ARBA" id="ARBA00023125"/>
    </source>
</evidence>
<dbReference type="PROSITE" id="PS50977">
    <property type="entry name" value="HTH_TETR_2"/>
    <property type="match status" value="1"/>
</dbReference>
<sequence length="209" mass="22721">MVLPEGFVEVRVRARPMAPEDRRDAIIEAVIPLLLEHGRDVSTKRIAQAAGIAEGTVFRAFGDKESLIRAAVAKHFDPLPLRTQLRGIDHELPLEPKLAAVIGLLRDRMTGVIRLMAAFGGQAPGAPDPSTERDPDEEWIDILAELVERDRDRLAVGIPELAFYLRLVAFGAAVPQFNAPHEFGSAELAAFVAGGVLHHHPAGEPRTDG</sequence>
<dbReference type="GO" id="GO:0000976">
    <property type="term" value="F:transcription cis-regulatory region binding"/>
    <property type="evidence" value="ECO:0007669"/>
    <property type="project" value="TreeGrafter"/>
</dbReference>
<dbReference type="PRINTS" id="PR00455">
    <property type="entry name" value="HTHTETR"/>
</dbReference>
<dbReference type="PANTHER" id="PTHR30055">
    <property type="entry name" value="HTH-TYPE TRANSCRIPTIONAL REGULATOR RUTR"/>
    <property type="match status" value="1"/>
</dbReference>
<keyword evidence="1" id="KW-0805">Transcription regulation</keyword>
<dbReference type="AlphaFoldDB" id="A0A852YQF0"/>
<dbReference type="PANTHER" id="PTHR30055:SF234">
    <property type="entry name" value="HTH-TYPE TRANSCRIPTIONAL REGULATOR BETI"/>
    <property type="match status" value="1"/>
</dbReference>
<dbReference type="Proteomes" id="UP000553888">
    <property type="component" value="Unassembled WGS sequence"/>
</dbReference>
<protein>
    <submittedName>
        <fullName evidence="6">AcrR family transcriptional regulator</fullName>
    </submittedName>
</protein>
<accession>A0A852YQF0</accession>
<evidence type="ECO:0000259" key="5">
    <source>
        <dbReference type="PROSITE" id="PS50977"/>
    </source>
</evidence>
<dbReference type="InterPro" id="IPR001647">
    <property type="entry name" value="HTH_TetR"/>
</dbReference>
<proteinExistence type="predicted"/>
<evidence type="ECO:0000256" key="3">
    <source>
        <dbReference type="ARBA" id="ARBA00023163"/>
    </source>
</evidence>
<dbReference type="SUPFAM" id="SSF46689">
    <property type="entry name" value="Homeodomain-like"/>
    <property type="match status" value="1"/>
</dbReference>
<comment type="caution">
    <text evidence="6">The sequence shown here is derived from an EMBL/GenBank/DDBJ whole genome shotgun (WGS) entry which is preliminary data.</text>
</comment>
<organism evidence="6 7">
    <name type="scientific">Schumannella luteola</name>
    <dbReference type="NCBI Taxonomy" id="472059"/>
    <lineage>
        <taxon>Bacteria</taxon>
        <taxon>Bacillati</taxon>
        <taxon>Actinomycetota</taxon>
        <taxon>Actinomycetes</taxon>
        <taxon>Micrococcales</taxon>
        <taxon>Microbacteriaceae</taxon>
        <taxon>Schumannella</taxon>
    </lineage>
</organism>
<reference evidence="6 7" key="1">
    <citation type="submission" date="2020-07" db="EMBL/GenBank/DDBJ databases">
        <title>Sequencing the genomes of 1000 actinobacteria strains.</title>
        <authorList>
            <person name="Klenk H.-P."/>
        </authorList>
    </citation>
    <scope>NUCLEOTIDE SEQUENCE [LARGE SCALE GENOMIC DNA]</scope>
    <source>
        <strain evidence="6 7">DSM 23141</strain>
    </source>
</reference>
<dbReference type="GO" id="GO:0003700">
    <property type="term" value="F:DNA-binding transcription factor activity"/>
    <property type="evidence" value="ECO:0007669"/>
    <property type="project" value="TreeGrafter"/>
</dbReference>
<keyword evidence="3" id="KW-0804">Transcription</keyword>
<gene>
    <name evidence="6" type="ORF">BJ979_002071</name>
</gene>
<dbReference type="RefSeq" id="WP_218853480.1">
    <property type="nucleotide sequence ID" value="NZ_JACBZY010000001.1"/>
</dbReference>
<feature type="DNA-binding region" description="H-T-H motif" evidence="4">
    <location>
        <begin position="42"/>
        <end position="61"/>
    </location>
</feature>